<comment type="similarity">
    <text evidence="2 13">Belongs to the sodium:solute symporter (SSF) (TC 2.A.21) family.</text>
</comment>
<keyword evidence="3" id="KW-0813">Transport</keyword>
<keyword evidence="11" id="KW-0739">Sodium transport</keyword>
<dbReference type="GO" id="GO:0015193">
    <property type="term" value="F:L-proline transmembrane transporter activity"/>
    <property type="evidence" value="ECO:0007669"/>
    <property type="project" value="TreeGrafter"/>
</dbReference>
<organism evidence="16 17">
    <name type="scientific">Marinibactrum halimedae</name>
    <dbReference type="NCBI Taxonomy" id="1444977"/>
    <lineage>
        <taxon>Bacteria</taxon>
        <taxon>Pseudomonadati</taxon>
        <taxon>Pseudomonadota</taxon>
        <taxon>Gammaproteobacteria</taxon>
        <taxon>Cellvibrionales</taxon>
        <taxon>Cellvibrionaceae</taxon>
        <taxon>Marinibactrum</taxon>
    </lineage>
</organism>
<keyword evidence="6" id="KW-0769">Symport</keyword>
<feature type="transmembrane region" description="Helical" evidence="15">
    <location>
        <begin position="254"/>
        <end position="275"/>
    </location>
</feature>
<feature type="transmembrane region" description="Helical" evidence="15">
    <location>
        <begin position="164"/>
        <end position="185"/>
    </location>
</feature>
<evidence type="ECO:0000256" key="10">
    <source>
        <dbReference type="ARBA" id="ARBA00023136"/>
    </source>
</evidence>
<evidence type="ECO:0000256" key="8">
    <source>
        <dbReference type="ARBA" id="ARBA00023053"/>
    </source>
</evidence>
<evidence type="ECO:0000256" key="14">
    <source>
        <dbReference type="SAM" id="MobiDB-lite"/>
    </source>
</evidence>
<evidence type="ECO:0000256" key="3">
    <source>
        <dbReference type="ARBA" id="ARBA00022448"/>
    </source>
</evidence>
<dbReference type="GO" id="GO:0005886">
    <property type="term" value="C:plasma membrane"/>
    <property type="evidence" value="ECO:0007669"/>
    <property type="project" value="UniProtKB-SubCell"/>
</dbReference>
<feature type="transmembrane region" description="Helical" evidence="15">
    <location>
        <begin position="424"/>
        <end position="442"/>
    </location>
</feature>
<dbReference type="PROSITE" id="PS50283">
    <property type="entry name" value="NA_SOLUT_SYMP_3"/>
    <property type="match status" value="1"/>
</dbReference>
<keyword evidence="4" id="KW-1003">Cell membrane</keyword>
<feature type="transmembrane region" description="Helical" evidence="15">
    <location>
        <begin position="6"/>
        <end position="25"/>
    </location>
</feature>
<evidence type="ECO:0000256" key="12">
    <source>
        <dbReference type="ARBA" id="ARBA00033708"/>
    </source>
</evidence>
<dbReference type="GO" id="GO:0005298">
    <property type="term" value="F:proline:sodium symporter activity"/>
    <property type="evidence" value="ECO:0007669"/>
    <property type="project" value="TreeGrafter"/>
</dbReference>
<dbReference type="InterPro" id="IPR038377">
    <property type="entry name" value="Na/Glc_symporter_sf"/>
</dbReference>
<dbReference type="InterPro" id="IPR050277">
    <property type="entry name" value="Sodium:Solute_Symporter"/>
</dbReference>
<evidence type="ECO:0000256" key="1">
    <source>
        <dbReference type="ARBA" id="ARBA00004651"/>
    </source>
</evidence>
<reference evidence="16 17" key="1">
    <citation type="journal article" date="2014" name="Int. J. Syst. Evol. Microbiol.">
        <title>Complete genome sequence of Corynebacterium casei LMG S-19264T (=DSM 44701T), isolated from a smear-ripened cheese.</title>
        <authorList>
            <consortium name="US DOE Joint Genome Institute (JGI-PGF)"/>
            <person name="Walter F."/>
            <person name="Albersmeier A."/>
            <person name="Kalinowski J."/>
            <person name="Ruckert C."/>
        </authorList>
    </citation>
    <scope>NUCLEOTIDE SEQUENCE [LARGE SCALE GENOMIC DNA]</scope>
    <source>
        <strain evidence="16 17">NBRC 110095</strain>
    </source>
</reference>
<comment type="caution">
    <text evidence="16">The sequence shown here is derived from an EMBL/GenBank/DDBJ whole genome shotgun (WGS) entry which is preliminary data.</text>
</comment>
<dbReference type="Proteomes" id="UP001156870">
    <property type="component" value="Unassembled WGS sequence"/>
</dbReference>
<feature type="transmembrane region" description="Helical" evidence="15">
    <location>
        <begin position="354"/>
        <end position="378"/>
    </location>
</feature>
<comment type="subcellular location">
    <subcellularLocation>
        <location evidence="1">Cell membrane</location>
        <topology evidence="1">Multi-pass membrane protein</topology>
    </subcellularLocation>
</comment>
<evidence type="ECO:0000256" key="4">
    <source>
        <dbReference type="ARBA" id="ARBA00022475"/>
    </source>
</evidence>
<dbReference type="CDD" id="cd11477">
    <property type="entry name" value="SLC5sbd_u1"/>
    <property type="match status" value="1"/>
</dbReference>
<feature type="transmembrane region" description="Helical" evidence="15">
    <location>
        <begin position="478"/>
        <end position="498"/>
    </location>
</feature>
<dbReference type="GO" id="GO:0015824">
    <property type="term" value="P:proline transport"/>
    <property type="evidence" value="ECO:0007669"/>
    <property type="project" value="TreeGrafter"/>
</dbReference>
<evidence type="ECO:0000256" key="15">
    <source>
        <dbReference type="SAM" id="Phobius"/>
    </source>
</evidence>
<name>A0AA37T2E7_9GAMM</name>
<gene>
    <name evidence="16" type="ORF">GCM10007877_08770</name>
</gene>
<evidence type="ECO:0000256" key="11">
    <source>
        <dbReference type="ARBA" id="ARBA00023201"/>
    </source>
</evidence>
<evidence type="ECO:0000313" key="16">
    <source>
        <dbReference type="EMBL" id="GLS25163.1"/>
    </source>
</evidence>
<accession>A0AA37T2E7</accession>
<feature type="transmembrane region" description="Helical" evidence="15">
    <location>
        <begin position="192"/>
        <end position="210"/>
    </location>
</feature>
<evidence type="ECO:0000256" key="2">
    <source>
        <dbReference type="ARBA" id="ARBA00006434"/>
    </source>
</evidence>
<feature type="transmembrane region" description="Helical" evidence="15">
    <location>
        <begin position="78"/>
        <end position="99"/>
    </location>
</feature>
<evidence type="ECO:0000256" key="9">
    <source>
        <dbReference type="ARBA" id="ARBA00023065"/>
    </source>
</evidence>
<feature type="compositionally biased region" description="Polar residues" evidence="14">
    <location>
        <begin position="601"/>
        <end position="619"/>
    </location>
</feature>
<dbReference type="AlphaFoldDB" id="A0AA37T2E7"/>
<dbReference type="PANTHER" id="PTHR48086:SF3">
    <property type="entry name" value="SODIUM_PROLINE SYMPORTER"/>
    <property type="match status" value="1"/>
</dbReference>
<keyword evidence="10 15" id="KW-0472">Membrane</keyword>
<dbReference type="PANTHER" id="PTHR48086">
    <property type="entry name" value="SODIUM/PROLINE SYMPORTER-RELATED"/>
    <property type="match status" value="1"/>
</dbReference>
<protein>
    <submittedName>
        <fullName evidence="16">Sodium:solute symporter</fullName>
    </submittedName>
</protein>
<keyword evidence="8" id="KW-0915">Sodium</keyword>
<proteinExistence type="inferred from homology"/>
<feature type="transmembrane region" description="Helical" evidence="15">
    <location>
        <begin position="120"/>
        <end position="144"/>
    </location>
</feature>
<keyword evidence="7 15" id="KW-1133">Transmembrane helix</keyword>
<evidence type="ECO:0000256" key="13">
    <source>
        <dbReference type="RuleBase" id="RU362091"/>
    </source>
</evidence>
<feature type="transmembrane region" description="Helical" evidence="15">
    <location>
        <begin position="454"/>
        <end position="472"/>
    </location>
</feature>
<keyword evidence="9" id="KW-0406">Ion transport</keyword>
<feature type="transmembrane region" description="Helical" evidence="15">
    <location>
        <begin position="572"/>
        <end position="587"/>
    </location>
</feature>
<comment type="catalytic activity">
    <reaction evidence="12">
        <text>L-proline(in) + Na(+)(in) = L-proline(out) + Na(+)(out)</text>
        <dbReference type="Rhea" id="RHEA:28967"/>
        <dbReference type="ChEBI" id="CHEBI:29101"/>
        <dbReference type="ChEBI" id="CHEBI:60039"/>
    </reaction>
</comment>
<feature type="transmembrane region" description="Helical" evidence="15">
    <location>
        <begin position="45"/>
        <end position="66"/>
    </location>
</feature>
<feature type="transmembrane region" description="Helical" evidence="15">
    <location>
        <begin position="296"/>
        <end position="322"/>
    </location>
</feature>
<evidence type="ECO:0000256" key="7">
    <source>
        <dbReference type="ARBA" id="ARBA00022989"/>
    </source>
</evidence>
<evidence type="ECO:0000256" key="6">
    <source>
        <dbReference type="ARBA" id="ARBA00022847"/>
    </source>
</evidence>
<sequence length="628" mass="69914">MNLSGIDIAVIALYLLGTLAIGLYISRLASRDISSYFLAGKTIPWWALGVSNASGMFDIAGTMWLVSMCFVYGLKSAWLPWIWPIFNQIFLMVYLSGWLRRSNATTGAEWLKTRFGSGQGARFSHMAVVFFAIVSAVGFIAYAFKGIGKFAVIFFPWDLSPDTYAMIIFALTTLYVIKGGMYSVVFTEIVQFVVMSIAAVAVGIIAMNSVTSEQLSAATPEGWSNVFFGWTLDLNWQGVIDSVNVKVQDDGFELFGLMVMMMLLKGVLSSMAGPVPNYDMQRILAAKSPQEAAKMSGLVSLVMFFPRYMMVAGLSILALVYMGPDIQAQGTHFDFEQILPYAINTFVPVGLTGLLIAGLLAAFMSTFAASLNAAPAYFVNDIYKRYLKPEATNRECIRMSYGVSFVLVIAGVLVGLMLQSINDIMQWIFAALFGGYAAANVLKWHWWRFNGFGYFWGMMAGLVGSLSMPILLPDVQPLMAFPFLFLFGLIGSIAGTLLTKPDPEDVLCQFYRNVNPWGFWKPIRDKVCTEDPNFIPNKDFTRDSTNIVVGVIWQLTLVVMPIYLVIQEMMPLLYAFLLMVATTWFLKKQWYDKLDRSIDSGTNSRTDSNADSTANNRTTKQYEELEGK</sequence>
<feature type="transmembrane region" description="Helical" evidence="15">
    <location>
        <begin position="547"/>
        <end position="566"/>
    </location>
</feature>
<keyword evidence="17" id="KW-1185">Reference proteome</keyword>
<feature type="region of interest" description="Disordered" evidence="14">
    <location>
        <begin position="601"/>
        <end position="628"/>
    </location>
</feature>
<evidence type="ECO:0000313" key="17">
    <source>
        <dbReference type="Proteomes" id="UP001156870"/>
    </source>
</evidence>
<evidence type="ECO:0000256" key="5">
    <source>
        <dbReference type="ARBA" id="ARBA00022692"/>
    </source>
</evidence>
<dbReference type="EMBL" id="BSPD01000023">
    <property type="protein sequence ID" value="GLS25163.1"/>
    <property type="molecule type" value="Genomic_DNA"/>
</dbReference>
<dbReference type="InterPro" id="IPR001734">
    <property type="entry name" value="Na/solute_symporter"/>
</dbReference>
<keyword evidence="5 15" id="KW-0812">Transmembrane</keyword>
<dbReference type="Pfam" id="PF00474">
    <property type="entry name" value="SSF"/>
    <property type="match status" value="1"/>
</dbReference>
<feature type="transmembrane region" description="Helical" evidence="15">
    <location>
        <begin position="399"/>
        <end position="418"/>
    </location>
</feature>
<dbReference type="Gene3D" id="1.20.1730.10">
    <property type="entry name" value="Sodium/glucose cotransporter"/>
    <property type="match status" value="1"/>
</dbReference>
<dbReference type="RefSeq" id="WP_232595296.1">
    <property type="nucleotide sequence ID" value="NZ_BSPD01000023.1"/>
</dbReference>